<comment type="caution">
    <text evidence="1">The sequence shown here is derived from an EMBL/GenBank/DDBJ whole genome shotgun (WGS) entry which is preliminary data.</text>
</comment>
<reference evidence="1 2" key="1">
    <citation type="submission" date="2020-08" db="EMBL/GenBank/DDBJ databases">
        <title>Functional genomics of gut bacteria from endangered species of beetles.</title>
        <authorList>
            <person name="Carlos-Shanley C."/>
        </authorList>
    </citation>
    <scope>NUCLEOTIDE SEQUENCE [LARGE SCALE GENOMIC DNA]</scope>
    <source>
        <strain evidence="1 2">S00198</strain>
    </source>
</reference>
<proteinExistence type="predicted"/>
<dbReference type="EMBL" id="JACHLK010000017">
    <property type="protein sequence ID" value="MBB6563201.1"/>
    <property type="molecule type" value="Genomic_DNA"/>
</dbReference>
<gene>
    <name evidence="1" type="ORF">HNP48_005920</name>
</gene>
<keyword evidence="2" id="KW-1185">Reference proteome</keyword>
<sequence length="114" mass="12502">MSRDRLLLLQPGFEDARHPGERFVCPHCIGIEGLLAGNPELAARLDIERLPYPRPRPVVIAALDADHQSLPALILGNGHPVPADAKAIGAVRFVNDAKRILELLAERHGYPKVH</sequence>
<evidence type="ECO:0000313" key="2">
    <source>
        <dbReference type="Proteomes" id="UP000575083"/>
    </source>
</evidence>
<evidence type="ECO:0008006" key="3">
    <source>
        <dbReference type="Google" id="ProtNLM"/>
    </source>
</evidence>
<organism evidence="1 2">
    <name type="scientific">Acidovorax soli</name>
    <dbReference type="NCBI Taxonomy" id="592050"/>
    <lineage>
        <taxon>Bacteria</taxon>
        <taxon>Pseudomonadati</taxon>
        <taxon>Pseudomonadota</taxon>
        <taxon>Betaproteobacteria</taxon>
        <taxon>Burkholderiales</taxon>
        <taxon>Comamonadaceae</taxon>
        <taxon>Acidovorax</taxon>
    </lineage>
</organism>
<evidence type="ECO:0000313" key="1">
    <source>
        <dbReference type="EMBL" id="MBB6563201.1"/>
    </source>
</evidence>
<dbReference type="RefSeq" id="WP_184863976.1">
    <property type="nucleotide sequence ID" value="NZ_JACHLK010000017.1"/>
</dbReference>
<name>A0A7X0PJU3_9BURK</name>
<dbReference type="InterPro" id="IPR021439">
    <property type="entry name" value="DUF3088"/>
</dbReference>
<dbReference type="AlphaFoldDB" id="A0A7X0PJU3"/>
<accession>A0A7X0PJU3</accession>
<dbReference type="Pfam" id="PF11287">
    <property type="entry name" value="DUF3088"/>
    <property type="match status" value="1"/>
</dbReference>
<dbReference type="Proteomes" id="UP000575083">
    <property type="component" value="Unassembled WGS sequence"/>
</dbReference>
<protein>
    <recommendedName>
        <fullName evidence="3">DUF3088 domain-containing protein</fullName>
    </recommendedName>
</protein>